<gene>
    <name evidence="3" type="ORF">H8704_02705</name>
</gene>
<comment type="caution">
    <text evidence="3">The sequence shown here is derived from an EMBL/GenBank/DDBJ whole genome shotgun (WGS) entry which is preliminary data.</text>
</comment>
<dbReference type="Pfam" id="PF21922">
    <property type="entry name" value="PBP_dimer_2"/>
    <property type="match status" value="1"/>
</dbReference>
<evidence type="ECO:0000259" key="1">
    <source>
        <dbReference type="Pfam" id="PF00905"/>
    </source>
</evidence>
<dbReference type="Gene3D" id="3.90.1310.10">
    <property type="entry name" value="Penicillin-binding protein 2a (Domain 2)"/>
    <property type="match status" value="1"/>
</dbReference>
<sequence>MLVFLAMIGYLVRFMVQDSSEVINNPANKRQELLAKRVVRGDIVSSDGKVLATTETDKNGKETRVYPYKNEFCHVVGRVWNSKTGIEREQSFPLLTSHVNPFKQLSNQLQGQKNQGDKVITTLDARLQQIAYEALGNQKGAVVAIEPSTGKILAMVSKPDYDPNTVQQQWDTLVEDPEGNSALLNRATQGLYPPGSTFKILTALEYMRENPSYSKYQYNCQGSDNFGGNVIRCYNGERHGIVDLKSSLAHSCNGSFAHIGVGLNRTSYRKLCESFGFNQSAGGSFASSKSQFVLNKKSDVAEAAQTAIGQGKTTITPLQNALISATIANDGNLMTPYLVDRIESVDGNIVKKYKPEVRRKVISKKRSNQITGMMRSVVSDGTAGSLKNLSYPVAGKTGTAEFDARGTSHAWFVGFAPAAAPGIAVSVIVEGAGTGSQYAVPIASKLFEEYLGN</sequence>
<evidence type="ECO:0000313" key="4">
    <source>
        <dbReference type="Proteomes" id="UP000606193"/>
    </source>
</evidence>
<feature type="domain" description="Penicillin binding protein A dimerisation" evidence="2">
    <location>
        <begin position="40"/>
        <end position="119"/>
    </location>
</feature>
<organism evidence="3 4">
    <name type="scientific">Jutongia huaianensis</name>
    <dbReference type="NCBI Taxonomy" id="2763668"/>
    <lineage>
        <taxon>Bacteria</taxon>
        <taxon>Bacillati</taxon>
        <taxon>Bacillota</taxon>
        <taxon>Clostridia</taxon>
        <taxon>Lachnospirales</taxon>
        <taxon>Lachnospiraceae</taxon>
        <taxon>Jutongia</taxon>
    </lineage>
</organism>
<dbReference type="Pfam" id="PF00905">
    <property type="entry name" value="Transpeptidase"/>
    <property type="match status" value="1"/>
</dbReference>
<dbReference type="PANTHER" id="PTHR30627">
    <property type="entry name" value="PEPTIDOGLYCAN D,D-TRANSPEPTIDASE"/>
    <property type="match status" value="1"/>
</dbReference>
<proteinExistence type="predicted"/>
<reference evidence="3 4" key="1">
    <citation type="submission" date="2020-08" db="EMBL/GenBank/DDBJ databases">
        <title>Genome public.</title>
        <authorList>
            <person name="Liu C."/>
            <person name="Sun Q."/>
        </authorList>
    </citation>
    <scope>NUCLEOTIDE SEQUENCE [LARGE SCALE GENOMIC DNA]</scope>
    <source>
        <strain evidence="3 4">NSJ-37</strain>
    </source>
</reference>
<protein>
    <submittedName>
        <fullName evidence="3">Penicillin-binding protein 2</fullName>
    </submittedName>
</protein>
<dbReference type="Proteomes" id="UP000606193">
    <property type="component" value="Unassembled WGS sequence"/>
</dbReference>
<accession>A0ABR7N0I9</accession>
<evidence type="ECO:0000259" key="2">
    <source>
        <dbReference type="Pfam" id="PF21922"/>
    </source>
</evidence>
<dbReference type="InterPro" id="IPR012338">
    <property type="entry name" value="Beta-lactam/transpept-like"/>
</dbReference>
<dbReference type="InterPro" id="IPR054120">
    <property type="entry name" value="PBPA_dimer"/>
</dbReference>
<keyword evidence="4" id="KW-1185">Reference proteome</keyword>
<dbReference type="SUPFAM" id="SSF56601">
    <property type="entry name" value="beta-lactamase/transpeptidase-like"/>
    <property type="match status" value="1"/>
</dbReference>
<feature type="domain" description="Penicillin-binding protein transpeptidase" evidence="1">
    <location>
        <begin position="140"/>
        <end position="447"/>
    </location>
</feature>
<dbReference type="EMBL" id="JACRSX010000002">
    <property type="protein sequence ID" value="MBC8561548.1"/>
    <property type="molecule type" value="Genomic_DNA"/>
</dbReference>
<dbReference type="Gene3D" id="3.40.710.10">
    <property type="entry name" value="DD-peptidase/beta-lactamase superfamily"/>
    <property type="match status" value="1"/>
</dbReference>
<dbReference type="PANTHER" id="PTHR30627:SF24">
    <property type="entry name" value="PENICILLIN-BINDING PROTEIN 4B"/>
    <property type="match status" value="1"/>
</dbReference>
<dbReference type="InterPro" id="IPR001460">
    <property type="entry name" value="PCN-bd_Tpept"/>
</dbReference>
<dbReference type="InterPro" id="IPR050515">
    <property type="entry name" value="Beta-lactam/transpept"/>
</dbReference>
<evidence type="ECO:0000313" key="3">
    <source>
        <dbReference type="EMBL" id="MBC8561548.1"/>
    </source>
</evidence>
<name>A0ABR7N0I9_9FIRM</name>